<comment type="function">
    <text evidence="14">Catalyzes the synthesis of activated sulfate.</text>
</comment>
<dbReference type="InterPro" id="IPR041757">
    <property type="entry name" value="CysN_GTP-bd"/>
</dbReference>
<evidence type="ECO:0000256" key="13">
    <source>
        <dbReference type="HAMAP-Rule" id="MF_00062"/>
    </source>
</evidence>
<keyword evidence="6 13" id="KW-0808">Transferase</keyword>
<evidence type="ECO:0000256" key="10">
    <source>
        <dbReference type="ARBA" id="ARBA00023134"/>
    </source>
</evidence>
<feature type="domain" description="Tr-type G" evidence="16">
    <location>
        <begin position="50"/>
        <end position="264"/>
    </location>
</feature>
<dbReference type="InterPro" id="IPR000795">
    <property type="entry name" value="T_Tr_GTP-bd_dom"/>
</dbReference>
<sequence length="658" mass="71796">MGSDSGFGIRDWQEQPAASGKVEGSALANPQSPLPNPGTIGAYLHQHESKPLLRFITCGSVDDGKSTLIGRLLYDSKRLFDDQLAALENDSRRHGTQGGGIDYALLMDGLAAEREQGITIDVAYRYFDTDRRKFIVADCPGHAQYTRNMATGASTADVAVVLVDARKGLLTQTRRHSYIVSLLGIRHVVLAVNKMDLVDYDAQVFADIAEGYAALAAQLGIDQVQCIPLSALAGENLSSASTRMPWYSGPHLLQHLDTVQLEPPDAASGLRLPVQWVNRPNAQFRGYAGTIAAGQVQVGDAVVVVPSGRRTQVASVRDANGEVSSARAGQAVTLTLRDEIDISRGDIIAAIDDPPEVADQFAAHLLWMDDAALLPGRPYWLKIGTRTVTVSISDIKHKVDVNTQERLAAKRLELNEVGYCNLALDEPIAFSPYARNRVLGGFILIDRQSNATVAAGTLEFALRRAGNVHWQHLDVDRGARARIKGQAPRVLWFTGLSGAGKSTVANLVDKRLHALGYHTFILDGDNVRHGLNRDLGFTDEDRVENIRRVAEVARLMADAGLIVLVSFISPFRAERQLARERFDQGEFVEVFVDVPLAVAEARDVKGLYRKARAGQIPNFTGIDSPYEAPQTPEIHLHADGENVEALAHHVLEYLGLER</sequence>
<dbReference type="SUPFAM" id="SSF50447">
    <property type="entry name" value="Translation proteins"/>
    <property type="match status" value="1"/>
</dbReference>
<comment type="pathway">
    <text evidence="3 14">Sulfur metabolism; hydrogen sulfide biosynthesis; sulfite from sulfate: step 2/3.</text>
</comment>
<dbReference type="CDD" id="cd02027">
    <property type="entry name" value="APSK"/>
    <property type="match status" value="1"/>
</dbReference>
<evidence type="ECO:0000256" key="12">
    <source>
        <dbReference type="ARBA" id="ARBA00049370"/>
    </source>
</evidence>
<feature type="binding site" evidence="13">
    <location>
        <begin position="138"/>
        <end position="142"/>
    </location>
    <ligand>
        <name>GTP</name>
        <dbReference type="ChEBI" id="CHEBI:37565"/>
    </ligand>
</feature>
<comment type="function">
    <text evidence="2">APS kinase catalyzes the synthesis of activated sulfate.</text>
</comment>
<dbReference type="GO" id="GO:0004020">
    <property type="term" value="F:adenylylsulfate kinase activity"/>
    <property type="evidence" value="ECO:0007669"/>
    <property type="project" value="UniProtKB-UniRule"/>
</dbReference>
<keyword evidence="7 13" id="KW-0548">Nucleotidyltransferase</keyword>
<evidence type="ECO:0000256" key="14">
    <source>
        <dbReference type="HAMAP-Rule" id="MF_00065"/>
    </source>
</evidence>
<dbReference type="Pfam" id="PF22594">
    <property type="entry name" value="GTP-eEF1A_C"/>
    <property type="match status" value="1"/>
</dbReference>
<dbReference type="Gene3D" id="2.40.30.10">
    <property type="entry name" value="Translation factors"/>
    <property type="match status" value="2"/>
</dbReference>
<dbReference type="InterPro" id="IPR011779">
    <property type="entry name" value="SO4_adenylTrfase_lsu"/>
</dbReference>
<evidence type="ECO:0000256" key="2">
    <source>
        <dbReference type="ARBA" id="ARBA00002357"/>
    </source>
</evidence>
<dbReference type="NCBIfam" id="NF003013">
    <property type="entry name" value="PRK03846.1"/>
    <property type="match status" value="1"/>
</dbReference>
<gene>
    <name evidence="14" type="primary">cysC</name>
    <name evidence="13" type="synonym">cysN</name>
    <name evidence="17" type="ORF">Xseb_18680</name>
</gene>
<feature type="binding site" evidence="13">
    <location>
        <begin position="59"/>
        <end position="66"/>
    </location>
    <ligand>
        <name>GTP</name>
        <dbReference type="ChEBI" id="CHEBI:37565"/>
    </ligand>
</feature>
<evidence type="ECO:0000256" key="4">
    <source>
        <dbReference type="ARBA" id="ARBA00005438"/>
    </source>
</evidence>
<dbReference type="NCBIfam" id="TIGR00455">
    <property type="entry name" value="apsK"/>
    <property type="match status" value="1"/>
</dbReference>
<dbReference type="InterPro" id="IPR059117">
    <property type="entry name" value="APS_kinase_dom"/>
</dbReference>
<dbReference type="HAMAP" id="MF_00065">
    <property type="entry name" value="Adenylyl_sulf_kinase"/>
    <property type="match status" value="1"/>
</dbReference>
<evidence type="ECO:0000256" key="11">
    <source>
        <dbReference type="ARBA" id="ARBA00023268"/>
    </source>
</evidence>
<evidence type="ECO:0000313" key="18">
    <source>
        <dbReference type="Proteomes" id="UP000825388"/>
    </source>
</evidence>
<dbReference type="InterPro" id="IPR027417">
    <property type="entry name" value="P-loop_NTPase"/>
</dbReference>
<evidence type="ECO:0000256" key="15">
    <source>
        <dbReference type="SAM" id="MobiDB-lite"/>
    </source>
</evidence>
<dbReference type="CDD" id="cd04095">
    <property type="entry name" value="CysN_NoDQ_III"/>
    <property type="match status" value="1"/>
</dbReference>
<feature type="binding site" evidence="14">
    <location>
        <begin position="495"/>
        <end position="502"/>
    </location>
    <ligand>
        <name>ATP</name>
        <dbReference type="ChEBI" id="CHEBI:30616"/>
    </ligand>
</feature>
<protein>
    <recommendedName>
        <fullName evidence="13 14">Multifunctional fusion protein</fullName>
    </recommendedName>
    <domain>
        <recommendedName>
            <fullName evidence="13">Sulfate adenylyltransferase subunit 1</fullName>
            <ecNumber evidence="13">2.7.7.4</ecNumber>
        </recommendedName>
        <alternativeName>
            <fullName evidence="13">ATP-sulfurylase large subunit</fullName>
        </alternativeName>
        <alternativeName>
            <fullName evidence="13">Sulfate adenylate transferase</fullName>
            <shortName evidence="13">SAT</shortName>
        </alternativeName>
    </domain>
    <domain>
        <recommendedName>
            <fullName evidence="14">Adenylyl-sulfate kinase</fullName>
            <ecNumber evidence="14">2.7.1.25</ecNumber>
        </recommendedName>
        <alternativeName>
            <fullName evidence="14">APS kinase</fullName>
        </alternativeName>
        <alternativeName>
            <fullName evidence="14">ATP adenosine-5'-phosphosulfate 3'-phosphotransferase</fullName>
        </alternativeName>
        <alternativeName>
            <fullName evidence="14">Adenosine-5'-phosphosulfate kinase</fullName>
        </alternativeName>
    </domain>
</protein>
<comment type="pathway">
    <text evidence="13">Sulfur metabolism; hydrogen sulfide biosynthesis; sulfite from sulfate: step 1/3.</text>
</comment>
<comment type="catalytic activity">
    <reaction evidence="1 14">
        <text>adenosine 5'-phosphosulfate + ATP = 3'-phosphoadenylyl sulfate + ADP + H(+)</text>
        <dbReference type="Rhea" id="RHEA:24152"/>
        <dbReference type="ChEBI" id="CHEBI:15378"/>
        <dbReference type="ChEBI" id="CHEBI:30616"/>
        <dbReference type="ChEBI" id="CHEBI:58243"/>
        <dbReference type="ChEBI" id="CHEBI:58339"/>
        <dbReference type="ChEBI" id="CHEBI:456216"/>
        <dbReference type="EC" id="2.7.1.25"/>
    </reaction>
</comment>
<comment type="function">
    <text evidence="13">With CysD forms the ATP sulfurylase (ATPS) that catalyzes the adenylation of sulfate producing adenosine 5'-phosphosulfate (APS) and diphosphate, the first enzymatic step in sulfur assimilation pathway. APS synthesis involves the formation of a high-energy phosphoric-sulfuric acid anhydride bond driven by GTP hydrolysis by CysN coupled to ATP hydrolysis by CysD.</text>
</comment>
<dbReference type="GO" id="GO:0070814">
    <property type="term" value="P:hydrogen sulfide biosynthetic process"/>
    <property type="evidence" value="ECO:0007669"/>
    <property type="project" value="UniProtKB-UniRule"/>
</dbReference>
<dbReference type="Gene3D" id="3.40.50.300">
    <property type="entry name" value="P-loop containing nucleotide triphosphate hydrolases"/>
    <property type="match status" value="2"/>
</dbReference>
<dbReference type="InterPro" id="IPR044138">
    <property type="entry name" value="CysN_II"/>
</dbReference>
<feature type="binding site" evidence="13">
    <location>
        <begin position="193"/>
        <end position="196"/>
    </location>
    <ligand>
        <name>GTP</name>
        <dbReference type="ChEBI" id="CHEBI:37565"/>
    </ligand>
</feature>
<dbReference type="InterPro" id="IPR050100">
    <property type="entry name" value="TRAFAC_GTPase_members"/>
</dbReference>
<dbReference type="FunFam" id="3.40.50.300:FF:001639">
    <property type="entry name" value="Multifunctional fusion protein"/>
    <property type="match status" value="1"/>
</dbReference>
<dbReference type="InterPro" id="IPR031157">
    <property type="entry name" value="G_TR_CS"/>
</dbReference>
<dbReference type="PANTHER" id="PTHR23115">
    <property type="entry name" value="TRANSLATION FACTOR"/>
    <property type="match status" value="1"/>
</dbReference>
<dbReference type="InterPro" id="IPR044139">
    <property type="entry name" value="CysN_NoDQ_III"/>
</dbReference>
<dbReference type="NCBIfam" id="TIGR02034">
    <property type="entry name" value="CysN"/>
    <property type="match status" value="1"/>
</dbReference>
<evidence type="ECO:0000256" key="5">
    <source>
        <dbReference type="ARBA" id="ARBA00007237"/>
    </source>
</evidence>
<dbReference type="PRINTS" id="PR00315">
    <property type="entry name" value="ELONGATNFCT"/>
</dbReference>
<dbReference type="EMBL" id="LOKL01000151">
    <property type="protein sequence ID" value="MBZ3926096.1"/>
    <property type="molecule type" value="Genomic_DNA"/>
</dbReference>
<dbReference type="InterPro" id="IPR002891">
    <property type="entry name" value="APS"/>
</dbReference>
<comment type="similarity">
    <text evidence="13">Belongs to the TRAFAC class translation factor GTPase superfamily. Classic translation factor GTPase family. CysN/NodQ subfamily.</text>
</comment>
<dbReference type="PROSITE" id="PS51722">
    <property type="entry name" value="G_TR_2"/>
    <property type="match status" value="1"/>
</dbReference>
<dbReference type="InterPro" id="IPR054696">
    <property type="entry name" value="GTP-eEF1A_C"/>
</dbReference>
<dbReference type="AlphaFoldDB" id="A0AAW4RQR7"/>
<keyword evidence="11" id="KW-0511">Multifunctional enzyme</keyword>
<dbReference type="EC" id="2.7.7.4" evidence="13"/>
<keyword evidence="9 13" id="KW-0067">ATP-binding</keyword>
<evidence type="ECO:0000256" key="7">
    <source>
        <dbReference type="ARBA" id="ARBA00022695"/>
    </source>
</evidence>
<dbReference type="SUPFAM" id="SSF50465">
    <property type="entry name" value="EF-Tu/eEF-1alpha/eIF2-gamma C-terminal domain"/>
    <property type="match status" value="1"/>
</dbReference>
<feature type="active site" description="Phosphoserine intermediate" evidence="14">
    <location>
        <position position="569"/>
    </location>
</feature>
<evidence type="ECO:0000256" key="8">
    <source>
        <dbReference type="ARBA" id="ARBA00022741"/>
    </source>
</evidence>
<comment type="similarity">
    <text evidence="4">In the C-terminal section; belongs to the APS kinase family.</text>
</comment>
<keyword evidence="14" id="KW-0418">Kinase</keyword>
<dbReference type="GO" id="GO:0004781">
    <property type="term" value="F:sulfate adenylyltransferase (ATP) activity"/>
    <property type="evidence" value="ECO:0007669"/>
    <property type="project" value="UniProtKB-UniRule"/>
</dbReference>
<dbReference type="Pfam" id="PF01583">
    <property type="entry name" value="APS_kinase"/>
    <property type="match status" value="1"/>
</dbReference>
<dbReference type="GO" id="GO:0003924">
    <property type="term" value="F:GTPase activity"/>
    <property type="evidence" value="ECO:0007669"/>
    <property type="project" value="InterPro"/>
</dbReference>
<evidence type="ECO:0000256" key="9">
    <source>
        <dbReference type="ARBA" id="ARBA00022840"/>
    </source>
</evidence>
<dbReference type="CDD" id="cd03695">
    <property type="entry name" value="CysN_NodQ_II"/>
    <property type="match status" value="1"/>
</dbReference>
<comment type="catalytic activity">
    <reaction evidence="12 13">
        <text>sulfate + ATP + H(+) = adenosine 5'-phosphosulfate + diphosphate</text>
        <dbReference type="Rhea" id="RHEA:18133"/>
        <dbReference type="ChEBI" id="CHEBI:15378"/>
        <dbReference type="ChEBI" id="CHEBI:16189"/>
        <dbReference type="ChEBI" id="CHEBI:30616"/>
        <dbReference type="ChEBI" id="CHEBI:33019"/>
        <dbReference type="ChEBI" id="CHEBI:58243"/>
        <dbReference type="EC" id="2.7.7.4"/>
    </reaction>
</comment>
<evidence type="ECO:0000256" key="6">
    <source>
        <dbReference type="ARBA" id="ARBA00022679"/>
    </source>
</evidence>
<dbReference type="GO" id="GO:0000103">
    <property type="term" value="P:sulfate assimilation"/>
    <property type="evidence" value="ECO:0007669"/>
    <property type="project" value="UniProtKB-UniRule"/>
</dbReference>
<evidence type="ECO:0000256" key="3">
    <source>
        <dbReference type="ARBA" id="ARBA00004806"/>
    </source>
</evidence>
<feature type="region of interest" description="Disordered" evidence="15">
    <location>
        <begin position="1"/>
        <end position="40"/>
    </location>
</feature>
<dbReference type="GO" id="GO:0005525">
    <property type="term" value="F:GTP binding"/>
    <property type="evidence" value="ECO:0007669"/>
    <property type="project" value="UniProtKB-UniRule"/>
</dbReference>
<dbReference type="PROSITE" id="PS00301">
    <property type="entry name" value="G_TR_1"/>
    <property type="match status" value="1"/>
</dbReference>
<dbReference type="InterPro" id="IPR009001">
    <property type="entry name" value="Transl_elong_EF1A/Init_IF2_C"/>
</dbReference>
<comment type="caution">
    <text evidence="17">The sequence shown here is derived from an EMBL/GenBank/DDBJ whole genome shotgun (WGS) entry which is preliminary data.</text>
</comment>
<comment type="similarity">
    <text evidence="14">Belongs to the APS kinase family.</text>
</comment>
<dbReference type="InterPro" id="IPR009000">
    <property type="entry name" value="Transl_B-barrel_sf"/>
</dbReference>
<dbReference type="Pfam" id="PF00009">
    <property type="entry name" value="GTP_EFTU"/>
    <property type="match status" value="1"/>
</dbReference>
<accession>A0AAW4RQR7</accession>
<evidence type="ECO:0000259" key="16">
    <source>
        <dbReference type="PROSITE" id="PS51722"/>
    </source>
</evidence>
<dbReference type="HAMAP" id="MF_00062">
    <property type="entry name" value="Sulf_adenylyltr_sub1"/>
    <property type="match status" value="1"/>
</dbReference>
<dbReference type="FunFam" id="3.40.50.300:FF:000119">
    <property type="entry name" value="Sulfate adenylyltransferase subunit 1"/>
    <property type="match status" value="1"/>
</dbReference>
<dbReference type="NCBIfam" id="NF003478">
    <property type="entry name" value="PRK05124.1"/>
    <property type="match status" value="1"/>
</dbReference>
<keyword evidence="14" id="KW-0597">Phosphoprotein</keyword>
<comment type="subunit">
    <text evidence="13">Heterodimer composed of CysD, the smaller subunit, and CysN.</text>
</comment>
<organism evidence="17 18">
    <name type="scientific">Xanthomonas citri pv. sesbaniae</name>
    <dbReference type="NCBI Taxonomy" id="473425"/>
    <lineage>
        <taxon>Bacteria</taxon>
        <taxon>Pseudomonadati</taxon>
        <taxon>Pseudomonadota</taxon>
        <taxon>Gammaproteobacteria</taxon>
        <taxon>Lysobacterales</taxon>
        <taxon>Lysobacteraceae</taxon>
        <taxon>Xanthomonas</taxon>
    </lineage>
</organism>
<dbReference type="Proteomes" id="UP000825388">
    <property type="component" value="Unassembled WGS sequence"/>
</dbReference>
<evidence type="ECO:0000313" key="17">
    <source>
        <dbReference type="EMBL" id="MBZ3926096.1"/>
    </source>
</evidence>
<evidence type="ECO:0000256" key="1">
    <source>
        <dbReference type="ARBA" id="ARBA00001823"/>
    </source>
</evidence>
<dbReference type="SUPFAM" id="SSF52540">
    <property type="entry name" value="P-loop containing nucleoside triphosphate hydrolases"/>
    <property type="match status" value="2"/>
</dbReference>
<dbReference type="CDD" id="cd04166">
    <property type="entry name" value="CysN_ATPS"/>
    <property type="match status" value="1"/>
</dbReference>
<keyword evidence="8 13" id="KW-0547">Nucleotide-binding</keyword>
<keyword evidence="10 13" id="KW-0342">GTP-binding</keyword>
<reference evidence="17" key="1">
    <citation type="submission" date="2015-12" db="EMBL/GenBank/DDBJ databases">
        <authorList>
            <person name="Bansal K."/>
            <person name="Midha S."/>
            <person name="Patil P.B."/>
        </authorList>
    </citation>
    <scope>NUCLEOTIDE SEQUENCE</scope>
    <source>
        <strain evidence="17">LMG867</strain>
    </source>
</reference>
<dbReference type="NCBIfam" id="NF004035">
    <property type="entry name" value="PRK05506.1"/>
    <property type="match status" value="1"/>
</dbReference>
<dbReference type="GO" id="GO:0005524">
    <property type="term" value="F:ATP binding"/>
    <property type="evidence" value="ECO:0007669"/>
    <property type="project" value="UniProtKB-UniRule"/>
</dbReference>
<proteinExistence type="inferred from homology"/>
<name>A0AAW4RQR7_XANCI</name>
<dbReference type="EC" id="2.7.1.25" evidence="14"/>
<comment type="similarity">
    <text evidence="5">In the N-terminal section; belongs to the TRAFAC class translation factor GTPase superfamily. Classic translation factor GTPase family. CysN/NodQ subfamily.</text>
</comment>